<proteinExistence type="predicted"/>
<dbReference type="InterPro" id="IPR036179">
    <property type="entry name" value="Ig-like_dom_sf"/>
</dbReference>
<evidence type="ECO:0000313" key="9">
    <source>
        <dbReference type="Proteomes" id="UP000887013"/>
    </source>
</evidence>
<feature type="transmembrane region" description="Helical" evidence="6">
    <location>
        <begin position="558"/>
        <end position="580"/>
    </location>
</feature>
<dbReference type="Proteomes" id="UP000887013">
    <property type="component" value="Unassembled WGS sequence"/>
</dbReference>
<evidence type="ECO:0000256" key="2">
    <source>
        <dbReference type="ARBA" id="ARBA00022692"/>
    </source>
</evidence>
<dbReference type="SMART" id="SM00409">
    <property type="entry name" value="IG"/>
    <property type="match status" value="4"/>
</dbReference>
<evidence type="ECO:0000256" key="5">
    <source>
        <dbReference type="ARBA" id="ARBA00023157"/>
    </source>
</evidence>
<reference evidence="8" key="1">
    <citation type="submission" date="2020-08" db="EMBL/GenBank/DDBJ databases">
        <title>Multicomponent nature underlies the extraordinary mechanical properties of spider dragline silk.</title>
        <authorList>
            <person name="Kono N."/>
            <person name="Nakamura H."/>
            <person name="Mori M."/>
            <person name="Yoshida Y."/>
            <person name="Ohtoshi R."/>
            <person name="Malay A.D."/>
            <person name="Moran D.A.P."/>
            <person name="Tomita M."/>
            <person name="Numata K."/>
            <person name="Arakawa K."/>
        </authorList>
    </citation>
    <scope>NUCLEOTIDE SEQUENCE</scope>
</reference>
<evidence type="ECO:0000256" key="4">
    <source>
        <dbReference type="ARBA" id="ARBA00023136"/>
    </source>
</evidence>
<feature type="domain" description="Ig-like" evidence="7">
    <location>
        <begin position="341"/>
        <end position="433"/>
    </location>
</feature>
<dbReference type="AlphaFoldDB" id="A0A8X6J9K0"/>
<dbReference type="CDD" id="cd00096">
    <property type="entry name" value="Ig"/>
    <property type="match status" value="1"/>
</dbReference>
<dbReference type="PANTHER" id="PTHR23278:SF19">
    <property type="entry name" value="OBSCURIN"/>
    <property type="match status" value="1"/>
</dbReference>
<keyword evidence="3 6" id="KW-1133">Transmembrane helix</keyword>
<dbReference type="SMART" id="SM00406">
    <property type="entry name" value="IGv"/>
    <property type="match status" value="1"/>
</dbReference>
<dbReference type="InterPro" id="IPR007110">
    <property type="entry name" value="Ig-like_dom"/>
</dbReference>
<dbReference type="InterPro" id="IPR013151">
    <property type="entry name" value="Immunoglobulin_dom"/>
</dbReference>
<feature type="domain" description="Ig-like" evidence="7">
    <location>
        <begin position="140"/>
        <end position="237"/>
    </location>
</feature>
<dbReference type="Pfam" id="PF13927">
    <property type="entry name" value="Ig_3"/>
    <property type="match status" value="1"/>
</dbReference>
<dbReference type="SMART" id="SM00408">
    <property type="entry name" value="IGc2"/>
    <property type="match status" value="4"/>
</dbReference>
<sequence length="622" mass="70734">MRRRLYLKYTIIGAILLVIYSPYTVLSEIFLEAMVDTSAKMPCSVLQKADDNVEFIFWYKNDGVNALYTLDARSRPLGDASHVRNETYGDRVKFYVTASQPYLQLDSLRAEDSGAYFCRVDYQWSATELTKVNLIVVVPPKKLIIRDDSGQEVQNVAGPYKERSTISLSCEAQKGIPSPNVTWWRDNKLWDNTFQKYSTGVLNDMKLINLSRSDLFATFHCKAQNTRLTPPVVRTIVLDMYLYPLTVRITSRLSTLAAGRRVDLACETQGSRPSAKISWWLDGSPLSDHIETVHDNITSSVLRLQPKPQQNKLKLSCKAQNPKLYDSALEDVRVLNITYIPQVSLRLIKEEANRQPKEDDYVRLECEIRANPTVLKVGWLFNDLPLSYNQSNTDMVSGNQLVFKRLTRRNRGNYKCYAINDEGRGLSQELVLNISHAPVCKENQQITYAVALNESVIVRCEVEAEPKDVTFKWEFSNTVHKHYNLQHTSKGVVSTATYMPVTPADYGTLFCWANNSIGHQQSSCFFTVIAPACKSENVKVNASSLSRDGSEEVWNHSALTTGAGVMAFILIITAACIFYFRRIYLERKHRNPMGPMLEEEISIYSRAQYHNNGPQPHILITK</sequence>
<dbReference type="SUPFAM" id="SSF48726">
    <property type="entry name" value="Immunoglobulin"/>
    <property type="match status" value="5"/>
</dbReference>
<dbReference type="PANTHER" id="PTHR23278">
    <property type="entry name" value="SIDESTEP PROTEIN"/>
    <property type="match status" value="1"/>
</dbReference>
<accession>A0A8X6J9K0</accession>
<organism evidence="8 9">
    <name type="scientific">Nephila pilipes</name>
    <name type="common">Giant wood spider</name>
    <name type="synonym">Nephila maculata</name>
    <dbReference type="NCBI Taxonomy" id="299642"/>
    <lineage>
        <taxon>Eukaryota</taxon>
        <taxon>Metazoa</taxon>
        <taxon>Ecdysozoa</taxon>
        <taxon>Arthropoda</taxon>
        <taxon>Chelicerata</taxon>
        <taxon>Arachnida</taxon>
        <taxon>Araneae</taxon>
        <taxon>Araneomorphae</taxon>
        <taxon>Entelegynae</taxon>
        <taxon>Araneoidea</taxon>
        <taxon>Nephilidae</taxon>
        <taxon>Nephila</taxon>
    </lineage>
</organism>
<name>A0A8X6J9K0_NEPPI</name>
<protein>
    <submittedName>
        <fullName evidence="8">Hemicentin-2</fullName>
    </submittedName>
</protein>
<dbReference type="InterPro" id="IPR013106">
    <property type="entry name" value="Ig_V-set"/>
</dbReference>
<comment type="subcellular location">
    <subcellularLocation>
        <location evidence="1">Membrane</location>
        <topology evidence="1">Single-pass membrane protein</topology>
    </subcellularLocation>
</comment>
<dbReference type="PROSITE" id="PS50835">
    <property type="entry name" value="IG_LIKE"/>
    <property type="match status" value="5"/>
</dbReference>
<dbReference type="Pfam" id="PF00047">
    <property type="entry name" value="ig"/>
    <property type="match status" value="1"/>
</dbReference>
<evidence type="ECO:0000313" key="8">
    <source>
        <dbReference type="EMBL" id="GFS49231.1"/>
    </source>
</evidence>
<comment type="caution">
    <text evidence="8">The sequence shown here is derived from an EMBL/GenBank/DDBJ whole genome shotgun (WGS) entry which is preliminary data.</text>
</comment>
<evidence type="ECO:0000256" key="1">
    <source>
        <dbReference type="ARBA" id="ARBA00004167"/>
    </source>
</evidence>
<evidence type="ECO:0000256" key="6">
    <source>
        <dbReference type="SAM" id="Phobius"/>
    </source>
</evidence>
<feature type="domain" description="Ig-like" evidence="7">
    <location>
        <begin position="244"/>
        <end position="336"/>
    </location>
</feature>
<keyword evidence="4 6" id="KW-0472">Membrane</keyword>
<dbReference type="InterPro" id="IPR013162">
    <property type="entry name" value="CD80_C2-set"/>
</dbReference>
<feature type="domain" description="Ig-like" evidence="7">
    <location>
        <begin position="438"/>
        <end position="527"/>
    </location>
</feature>
<dbReference type="GO" id="GO:0016020">
    <property type="term" value="C:membrane"/>
    <property type="evidence" value="ECO:0007669"/>
    <property type="project" value="UniProtKB-SubCell"/>
</dbReference>
<dbReference type="Gene3D" id="2.60.40.10">
    <property type="entry name" value="Immunoglobulins"/>
    <property type="match status" value="5"/>
</dbReference>
<dbReference type="Pfam" id="PF07686">
    <property type="entry name" value="V-set"/>
    <property type="match status" value="1"/>
</dbReference>
<feature type="domain" description="Ig-like" evidence="7">
    <location>
        <begin position="22"/>
        <end position="130"/>
    </location>
</feature>
<keyword evidence="2 6" id="KW-0812">Transmembrane</keyword>
<keyword evidence="9" id="KW-1185">Reference proteome</keyword>
<dbReference type="InterPro" id="IPR003599">
    <property type="entry name" value="Ig_sub"/>
</dbReference>
<dbReference type="OrthoDB" id="6407805at2759"/>
<keyword evidence="5" id="KW-1015">Disulfide bond</keyword>
<dbReference type="EMBL" id="BMAW01045353">
    <property type="protein sequence ID" value="GFS49231.1"/>
    <property type="molecule type" value="Genomic_DNA"/>
</dbReference>
<dbReference type="InterPro" id="IPR003598">
    <property type="entry name" value="Ig_sub2"/>
</dbReference>
<gene>
    <name evidence="8" type="primary">X975_25449</name>
    <name evidence="8" type="ORF">NPIL_529671</name>
</gene>
<evidence type="ECO:0000256" key="3">
    <source>
        <dbReference type="ARBA" id="ARBA00022989"/>
    </source>
</evidence>
<dbReference type="InterPro" id="IPR013783">
    <property type="entry name" value="Ig-like_fold"/>
</dbReference>
<dbReference type="Pfam" id="PF08205">
    <property type="entry name" value="C2-set_2"/>
    <property type="match status" value="1"/>
</dbReference>
<evidence type="ECO:0000259" key="7">
    <source>
        <dbReference type="PROSITE" id="PS50835"/>
    </source>
</evidence>